<evidence type="ECO:0008006" key="3">
    <source>
        <dbReference type="Google" id="ProtNLM"/>
    </source>
</evidence>
<dbReference type="EMBL" id="CP003154">
    <property type="protein sequence ID" value="AFL75139.1"/>
    <property type="molecule type" value="Genomic_DNA"/>
</dbReference>
<dbReference type="OrthoDB" id="7346546at2"/>
<dbReference type="HOGENOM" id="CLU_095659_1_0_6"/>
<accession>I3YDS1</accession>
<dbReference type="Pfam" id="PF10986">
    <property type="entry name" value="ZrgA"/>
    <property type="match status" value="1"/>
</dbReference>
<dbReference type="AlphaFoldDB" id="I3YDS1"/>
<evidence type="ECO:0000313" key="1">
    <source>
        <dbReference type="EMBL" id="AFL75139.1"/>
    </source>
</evidence>
<organism evidence="1 2">
    <name type="scientific">Thiocystis violascens (strain ATCC 17096 / DSM 198 / 6111)</name>
    <name type="common">Chromatium violascens</name>
    <dbReference type="NCBI Taxonomy" id="765911"/>
    <lineage>
        <taxon>Bacteria</taxon>
        <taxon>Pseudomonadati</taxon>
        <taxon>Pseudomonadota</taxon>
        <taxon>Gammaproteobacteria</taxon>
        <taxon>Chromatiales</taxon>
        <taxon>Chromatiaceae</taxon>
        <taxon>Thiocystis</taxon>
    </lineage>
</organism>
<dbReference type="KEGG" id="tvi:Thivi_3265"/>
<dbReference type="Proteomes" id="UP000006062">
    <property type="component" value="Chromosome"/>
</dbReference>
<dbReference type="RefSeq" id="WP_014779549.1">
    <property type="nucleotide sequence ID" value="NC_018012.1"/>
</dbReference>
<keyword evidence="2" id="KW-1185">Reference proteome</keyword>
<proteinExistence type="predicted"/>
<gene>
    <name evidence="1" type="ordered locus">Thivi_3265</name>
</gene>
<dbReference type="InterPro" id="IPR021253">
    <property type="entry name" value="ZrgA-like"/>
</dbReference>
<name>I3YDS1_THIV6</name>
<evidence type="ECO:0000313" key="2">
    <source>
        <dbReference type="Proteomes" id="UP000006062"/>
    </source>
</evidence>
<reference evidence="1 2" key="1">
    <citation type="submission" date="2012-06" db="EMBL/GenBank/DDBJ databases">
        <title>Complete sequence of Thiocystis violascens DSM 198.</title>
        <authorList>
            <consortium name="US DOE Joint Genome Institute"/>
            <person name="Lucas S."/>
            <person name="Han J."/>
            <person name="Lapidus A."/>
            <person name="Cheng J.-F."/>
            <person name="Goodwin L."/>
            <person name="Pitluck S."/>
            <person name="Peters L."/>
            <person name="Ovchinnikova G."/>
            <person name="Teshima H."/>
            <person name="Detter J.C."/>
            <person name="Han C."/>
            <person name="Tapia R."/>
            <person name="Land M."/>
            <person name="Hauser L."/>
            <person name="Kyrpides N."/>
            <person name="Ivanova N."/>
            <person name="Pagani I."/>
            <person name="Vogl K."/>
            <person name="Liu Z."/>
            <person name="Frigaard N.-U."/>
            <person name="Bryant D."/>
            <person name="Woyke T."/>
        </authorList>
    </citation>
    <scope>NUCLEOTIDE SEQUENCE [LARGE SCALE GENOMIC DNA]</scope>
    <source>
        <strain evidence="2">ATCC 17096 / DSM 198 / 6111</strain>
    </source>
</reference>
<protein>
    <recommendedName>
        <fullName evidence="3">DUF2796 domain-containing protein</fullName>
    </recommendedName>
</protein>
<dbReference type="eggNOG" id="COG4531">
    <property type="taxonomic scope" value="Bacteria"/>
</dbReference>
<sequence length="219" mass="23807">MTLSPRFAPRRRLAILMVLIVAIEFAGTTSARESPPRQPTAHVQGTARIAMNADGPDVLVELSAPAVTLVGFEHAPATADERETLRLARENLKAGDGMIRFNTNADCRLIESRVDAQLSDRRRTSTRGQDPGTAEPAHLTARYRFRCDRPDRLDSAALGLFMGFPVLQRVLVHYVTNDGQGEAELTPVNPIMSFVPLSGVRIDEDRGGGLSAGPDAPIR</sequence>
<dbReference type="STRING" id="765911.Thivi_3265"/>